<dbReference type="PROSITE" id="PS50240">
    <property type="entry name" value="TRYPSIN_DOM"/>
    <property type="match status" value="1"/>
</dbReference>
<dbReference type="VEuPathDB" id="VectorBase:AARA21_013100"/>
<keyword evidence="3" id="KW-0645">Protease</keyword>
<dbReference type="InterPro" id="IPR009003">
    <property type="entry name" value="Peptidase_S1_PA"/>
</dbReference>
<dbReference type="PANTHER" id="PTHR24260">
    <property type="match status" value="1"/>
</dbReference>
<dbReference type="InterPro" id="IPR018114">
    <property type="entry name" value="TRYPSIN_HIS"/>
</dbReference>
<comment type="caution">
    <text evidence="10">Lacks conserved residue(s) required for the propagation of feature annotation.</text>
</comment>
<dbReference type="InterPro" id="IPR001314">
    <property type="entry name" value="Peptidase_S1A"/>
</dbReference>
<keyword evidence="8" id="KW-1015">Disulfide bond</keyword>
<dbReference type="Pfam" id="PF00089">
    <property type="entry name" value="Trypsin"/>
    <property type="match status" value="1"/>
</dbReference>
<feature type="domain" description="Ig-like" evidence="13">
    <location>
        <begin position="418"/>
        <end position="487"/>
    </location>
</feature>
<evidence type="ECO:0000256" key="2">
    <source>
        <dbReference type="ARBA" id="ARBA00022525"/>
    </source>
</evidence>
<dbReference type="SMART" id="SM00409">
    <property type="entry name" value="IG"/>
    <property type="match status" value="1"/>
</dbReference>
<dbReference type="VEuPathDB" id="VectorBase:AARA003105"/>
<keyword evidence="15" id="KW-1185">Reference proteome</keyword>
<comment type="subcellular location">
    <subcellularLocation>
        <location evidence="1">Secreted</location>
    </subcellularLocation>
</comment>
<evidence type="ECO:0000256" key="8">
    <source>
        <dbReference type="ARBA" id="ARBA00023157"/>
    </source>
</evidence>
<evidence type="ECO:0000256" key="10">
    <source>
        <dbReference type="PROSITE-ProRule" id="PRU00122"/>
    </source>
</evidence>
<keyword evidence="2" id="KW-0964">Secreted</keyword>
<dbReference type="InterPro" id="IPR051333">
    <property type="entry name" value="CLIP_Serine_Protease"/>
</dbReference>
<evidence type="ECO:0000256" key="9">
    <source>
        <dbReference type="ARBA" id="ARBA00024195"/>
    </source>
</evidence>
<dbReference type="SMART" id="SM00408">
    <property type="entry name" value="IGc2"/>
    <property type="match status" value="1"/>
</dbReference>
<dbReference type="CDD" id="cd00110">
    <property type="entry name" value="LamG"/>
    <property type="match status" value="2"/>
</dbReference>
<dbReference type="Pfam" id="PF02210">
    <property type="entry name" value="Laminin_G_2"/>
    <property type="match status" value="1"/>
</dbReference>
<proteinExistence type="inferred from homology"/>
<dbReference type="EnsemblMetazoa" id="AARA003105-RA">
    <property type="protein sequence ID" value="AARA003105-PA"/>
    <property type="gene ID" value="AARA003105"/>
</dbReference>
<dbReference type="Gene3D" id="2.60.40.10">
    <property type="entry name" value="Immunoglobulins"/>
    <property type="match status" value="1"/>
</dbReference>
<dbReference type="Gene3D" id="2.40.10.10">
    <property type="entry name" value="Trypsin-like serine proteases"/>
    <property type="match status" value="1"/>
</dbReference>
<dbReference type="InterPro" id="IPR013320">
    <property type="entry name" value="ConA-like_dom_sf"/>
</dbReference>
<evidence type="ECO:0000313" key="14">
    <source>
        <dbReference type="EnsemblMetazoa" id="AARA003105-PA"/>
    </source>
</evidence>
<dbReference type="PROSITE" id="PS50025">
    <property type="entry name" value="LAM_G_DOMAIN"/>
    <property type="match status" value="2"/>
</dbReference>
<dbReference type="AlphaFoldDB" id="A0A182HPB6"/>
<dbReference type="InterPro" id="IPR003598">
    <property type="entry name" value="Ig_sub2"/>
</dbReference>
<dbReference type="InterPro" id="IPR036179">
    <property type="entry name" value="Ig-like_dom_sf"/>
</dbReference>
<dbReference type="SUPFAM" id="SSF49899">
    <property type="entry name" value="Concanavalin A-like lectins/glucanases"/>
    <property type="match status" value="2"/>
</dbReference>
<dbReference type="PANTHER" id="PTHR24260:SF136">
    <property type="entry name" value="GH08193P-RELATED"/>
    <property type="match status" value="1"/>
</dbReference>
<dbReference type="SUPFAM" id="SSF48726">
    <property type="entry name" value="Immunoglobulin"/>
    <property type="match status" value="1"/>
</dbReference>
<dbReference type="InterPro" id="IPR001791">
    <property type="entry name" value="Laminin_G"/>
</dbReference>
<name>A0A182HPB6_ANOAR</name>
<dbReference type="Gene3D" id="2.60.120.200">
    <property type="match status" value="2"/>
</dbReference>
<dbReference type="CDD" id="cd00096">
    <property type="entry name" value="Ig"/>
    <property type="match status" value="1"/>
</dbReference>
<evidence type="ECO:0000313" key="15">
    <source>
        <dbReference type="Proteomes" id="UP000075840"/>
    </source>
</evidence>
<evidence type="ECO:0008006" key="16">
    <source>
        <dbReference type="Google" id="ProtNLM"/>
    </source>
</evidence>
<dbReference type="PRINTS" id="PR00722">
    <property type="entry name" value="CHYMOTRYPSIN"/>
</dbReference>
<dbReference type="FunFam" id="2.40.10.10:FF:000146">
    <property type="entry name" value="Serine protease 53"/>
    <property type="match status" value="1"/>
</dbReference>
<dbReference type="GO" id="GO:0005576">
    <property type="term" value="C:extracellular region"/>
    <property type="evidence" value="ECO:0007669"/>
    <property type="project" value="UniProtKB-SubCell"/>
</dbReference>
<organism evidence="14 15">
    <name type="scientific">Anopheles arabiensis</name>
    <name type="common">Mosquito</name>
    <dbReference type="NCBI Taxonomy" id="7173"/>
    <lineage>
        <taxon>Eukaryota</taxon>
        <taxon>Metazoa</taxon>
        <taxon>Ecdysozoa</taxon>
        <taxon>Arthropoda</taxon>
        <taxon>Hexapoda</taxon>
        <taxon>Insecta</taxon>
        <taxon>Pterygota</taxon>
        <taxon>Neoptera</taxon>
        <taxon>Endopterygota</taxon>
        <taxon>Diptera</taxon>
        <taxon>Nematocera</taxon>
        <taxon>Culicoidea</taxon>
        <taxon>Culicidae</taxon>
        <taxon>Anophelinae</taxon>
        <taxon>Anopheles</taxon>
    </lineage>
</organism>
<dbReference type="Pfam" id="PF00054">
    <property type="entry name" value="Laminin_G_1"/>
    <property type="match status" value="1"/>
</dbReference>
<dbReference type="InterPro" id="IPR043504">
    <property type="entry name" value="Peptidase_S1_PA_chymotrypsin"/>
</dbReference>
<evidence type="ECO:0000256" key="6">
    <source>
        <dbReference type="ARBA" id="ARBA00022825"/>
    </source>
</evidence>
<dbReference type="EMBL" id="APCN01002956">
    <property type="status" value="NOT_ANNOTATED_CDS"/>
    <property type="molecule type" value="Genomic_DNA"/>
</dbReference>
<feature type="domain" description="Laminin G" evidence="11">
    <location>
        <begin position="493"/>
        <end position="660"/>
    </location>
</feature>
<dbReference type="PROSITE" id="PS00134">
    <property type="entry name" value="TRYPSIN_HIS"/>
    <property type="match status" value="1"/>
</dbReference>
<dbReference type="InterPro" id="IPR007110">
    <property type="entry name" value="Ig-like_dom"/>
</dbReference>
<keyword evidence="7" id="KW-0865">Zymogen</keyword>
<dbReference type="CDD" id="cd00190">
    <property type="entry name" value="Tryp_SPc"/>
    <property type="match status" value="1"/>
</dbReference>
<feature type="domain" description="Laminin G" evidence="11">
    <location>
        <begin position="712"/>
        <end position="887"/>
    </location>
</feature>
<dbReference type="SMART" id="SM00282">
    <property type="entry name" value="LamG"/>
    <property type="match status" value="2"/>
</dbReference>
<feature type="domain" description="Peptidase S1" evidence="12">
    <location>
        <begin position="101"/>
        <end position="348"/>
    </location>
</feature>
<keyword evidence="4" id="KW-0732">Signal</keyword>
<keyword evidence="6" id="KW-0720">Serine protease</keyword>
<protein>
    <recommendedName>
        <fullName evidence="16">Peptidase S1 domain-containing protein</fullName>
    </recommendedName>
</protein>
<evidence type="ECO:0000256" key="4">
    <source>
        <dbReference type="ARBA" id="ARBA00022729"/>
    </source>
</evidence>
<accession>A0A182HPB6</accession>
<evidence type="ECO:0000259" key="13">
    <source>
        <dbReference type="PROSITE" id="PS50835"/>
    </source>
</evidence>
<dbReference type="InterPro" id="IPR003599">
    <property type="entry name" value="Ig_sub"/>
</dbReference>
<dbReference type="GO" id="GO:0004252">
    <property type="term" value="F:serine-type endopeptidase activity"/>
    <property type="evidence" value="ECO:0007669"/>
    <property type="project" value="InterPro"/>
</dbReference>
<dbReference type="GO" id="GO:0006508">
    <property type="term" value="P:proteolysis"/>
    <property type="evidence" value="ECO:0007669"/>
    <property type="project" value="UniProtKB-KW"/>
</dbReference>
<dbReference type="Proteomes" id="UP000075840">
    <property type="component" value="Unassembled WGS sequence"/>
</dbReference>
<evidence type="ECO:0000256" key="3">
    <source>
        <dbReference type="ARBA" id="ARBA00022670"/>
    </source>
</evidence>
<sequence length="898" mass="100971">PVLWLQNGTRTERVHECCDQVGSVVGCGEGLRCFQCKYYATLKFLLGSCSGLVAGKEEDHLHTVSRSNTHPSVPQSDGTIQREGLDLQKCGVPKIALRSRITDGGVADEGHWPWHGGLFHLNDYQCGCTLINELFVLTASHCVYNSDTGYKISEKLVRVRLGMHRLSANGSSAVQTYTVQKIIPHTKFVPNTHKHDVALLRLNGTVQFTNYIQPVCLDLTESIWVEYLADVYGTVVGWGLTEKNRISDQLLKAELPIVRYTDCVESNPDLYGRLIYSGMYCAGILNGTSPCNGDSGGGMYIFRENRWFLRGVVSFSGIREGTNYCDSFSYVVFMNVPYYAKWIGTEVDAARQELLQATTTTAAPLVSNRWDSDLGEDDYEEDDIYSLRMELEGEQFAVASRMGGNGRTKQSMRTVRCGQSVTLSCKRSARLAHKTIRWYRVENGERTFLIENETLVYRDVRYQHAGEYWCQVTGDNGVMHETGLQLTVTRVPIHFQQGANVSYAVYDAVVDNRRSSQFSFEMTFRTNDSDGLLFHKPPIAGVESWSFSLLLERSRLTLRVVPPGQSEKVFRSVKLNLQPTRWHTVLVSSYDGKGLMALDGQYLLGFESHLLQHRSDRFFIASVPELRTVGFSGCVSRLMINDRVLHLERDFIERVNVGQCSTCSAEECTADLCPGAQEQKSCINYVCSEGRCDGSDVLRPEGDCDLDSVAHTQGLRFQHNSYASYRSFLLVALTVDLQFQLRSTNDGIVLHAAEHRRGFGKFITIVAKAGRLELRFTTDAHLHTIYLESSVKLTTGRWYRLQAGYRDGYVYLQVDDELEVARSVLGTVFPTDRQLIVFLGGVRWQGFINRHKDVKQGLDGCVKEFKLSGLPVDLVDDMVESANVRSCHDQKEPKATLP</sequence>
<dbReference type="InterPro" id="IPR013783">
    <property type="entry name" value="Ig-like_fold"/>
</dbReference>
<dbReference type="SMART" id="SM00020">
    <property type="entry name" value="Tryp_SPc"/>
    <property type="match status" value="1"/>
</dbReference>
<evidence type="ECO:0000256" key="7">
    <source>
        <dbReference type="ARBA" id="ARBA00023145"/>
    </source>
</evidence>
<reference evidence="14" key="1">
    <citation type="submission" date="2022-08" db="UniProtKB">
        <authorList>
            <consortium name="EnsemblMetazoa"/>
        </authorList>
    </citation>
    <scope>IDENTIFICATION</scope>
    <source>
        <strain evidence="14">Dongola</strain>
    </source>
</reference>
<comment type="similarity">
    <text evidence="9">Belongs to the peptidase S1 family. CLIP subfamily.</text>
</comment>
<evidence type="ECO:0000259" key="12">
    <source>
        <dbReference type="PROSITE" id="PS50240"/>
    </source>
</evidence>
<evidence type="ECO:0000256" key="1">
    <source>
        <dbReference type="ARBA" id="ARBA00004613"/>
    </source>
</evidence>
<evidence type="ECO:0000256" key="5">
    <source>
        <dbReference type="ARBA" id="ARBA00022801"/>
    </source>
</evidence>
<evidence type="ECO:0000259" key="11">
    <source>
        <dbReference type="PROSITE" id="PS50025"/>
    </source>
</evidence>
<dbReference type="PROSITE" id="PS50835">
    <property type="entry name" value="IG_LIKE"/>
    <property type="match status" value="1"/>
</dbReference>
<keyword evidence="5" id="KW-0378">Hydrolase</keyword>
<dbReference type="InterPro" id="IPR001254">
    <property type="entry name" value="Trypsin_dom"/>
</dbReference>
<dbReference type="SUPFAM" id="SSF50494">
    <property type="entry name" value="Trypsin-like serine proteases"/>
    <property type="match status" value="1"/>
</dbReference>